<accession>A0ACC0AI09</accession>
<dbReference type="EMBL" id="CM044706">
    <property type="protein sequence ID" value="KAI5659900.1"/>
    <property type="molecule type" value="Genomic_DNA"/>
</dbReference>
<comment type="caution">
    <text evidence="1">The sequence shown here is derived from an EMBL/GenBank/DDBJ whole genome shotgun (WGS) entry which is preliminary data.</text>
</comment>
<reference evidence="2" key="1">
    <citation type="journal article" date="2023" name="Nat. Plants">
        <title>Single-cell RNA sequencing provides a high-resolution roadmap for understanding the multicellular compartmentation of specialized metabolism.</title>
        <authorList>
            <person name="Sun S."/>
            <person name="Shen X."/>
            <person name="Li Y."/>
            <person name="Li Y."/>
            <person name="Wang S."/>
            <person name="Li R."/>
            <person name="Zhang H."/>
            <person name="Shen G."/>
            <person name="Guo B."/>
            <person name="Wei J."/>
            <person name="Xu J."/>
            <person name="St-Pierre B."/>
            <person name="Chen S."/>
            <person name="Sun C."/>
        </authorList>
    </citation>
    <scope>NUCLEOTIDE SEQUENCE [LARGE SCALE GENOMIC DNA]</scope>
</reference>
<keyword evidence="2" id="KW-1185">Reference proteome</keyword>
<proteinExistence type="predicted"/>
<dbReference type="Proteomes" id="UP001060085">
    <property type="component" value="Linkage Group LG06"/>
</dbReference>
<sequence length="290" mass="34091">MENCEETNIVPFVDVEEFNCDVINHSSCMVMILYFWNVWKKLQVDDFEREIIGVVEENARGVVARNESPFSQRVLLTLEEKKVPYKKHLINTDDKPQWFLEVNPEGKVAVIKFDEKWIPDSDVIVGILEEKYPEPSLAAPAEGLFMFSCSCSVYFRLAQTATSEGPYVNGENICAVDLSLAPKLYRLVVALAHFKDWKIPESWTHFHNYTKVRCGVSLYRNKNHFMRSILTYHKKIKMTEYADFKKFDWFVLKSDDIKNPIQMHKLIYHKNPFMEIRNLRTVKHIRKLKS</sequence>
<evidence type="ECO:0000313" key="1">
    <source>
        <dbReference type="EMBL" id="KAI5659900.1"/>
    </source>
</evidence>
<evidence type="ECO:0000313" key="2">
    <source>
        <dbReference type="Proteomes" id="UP001060085"/>
    </source>
</evidence>
<protein>
    <submittedName>
        <fullName evidence="1">Uncharacterized protein</fullName>
    </submittedName>
</protein>
<organism evidence="1 2">
    <name type="scientific">Catharanthus roseus</name>
    <name type="common">Madagascar periwinkle</name>
    <name type="synonym">Vinca rosea</name>
    <dbReference type="NCBI Taxonomy" id="4058"/>
    <lineage>
        <taxon>Eukaryota</taxon>
        <taxon>Viridiplantae</taxon>
        <taxon>Streptophyta</taxon>
        <taxon>Embryophyta</taxon>
        <taxon>Tracheophyta</taxon>
        <taxon>Spermatophyta</taxon>
        <taxon>Magnoliopsida</taxon>
        <taxon>eudicotyledons</taxon>
        <taxon>Gunneridae</taxon>
        <taxon>Pentapetalae</taxon>
        <taxon>asterids</taxon>
        <taxon>lamiids</taxon>
        <taxon>Gentianales</taxon>
        <taxon>Apocynaceae</taxon>
        <taxon>Rauvolfioideae</taxon>
        <taxon>Vinceae</taxon>
        <taxon>Catharanthinae</taxon>
        <taxon>Catharanthus</taxon>
    </lineage>
</organism>
<gene>
    <name evidence="1" type="ORF">M9H77_28693</name>
</gene>
<name>A0ACC0AI09_CATRO</name>